<evidence type="ECO:0008006" key="4">
    <source>
        <dbReference type="Google" id="ProtNLM"/>
    </source>
</evidence>
<protein>
    <recommendedName>
        <fullName evidence="4">Spore coat protein CotO</fullName>
    </recommendedName>
</protein>
<evidence type="ECO:0000313" key="2">
    <source>
        <dbReference type="EMBL" id="TDX51280.1"/>
    </source>
</evidence>
<dbReference type="EMBL" id="SOEG01000014">
    <property type="protein sequence ID" value="TDX51280.1"/>
    <property type="molecule type" value="Genomic_DNA"/>
</dbReference>
<organism evidence="2 3">
    <name type="scientific">Orenia marismortui</name>
    <dbReference type="NCBI Taxonomy" id="46469"/>
    <lineage>
        <taxon>Bacteria</taxon>
        <taxon>Bacillati</taxon>
        <taxon>Bacillota</taxon>
        <taxon>Clostridia</taxon>
        <taxon>Halanaerobiales</taxon>
        <taxon>Halobacteroidaceae</taxon>
        <taxon>Orenia</taxon>
    </lineage>
</organism>
<dbReference type="RefSeq" id="WP_134116853.1">
    <property type="nucleotide sequence ID" value="NZ_SOEG01000014.1"/>
</dbReference>
<evidence type="ECO:0000313" key="3">
    <source>
        <dbReference type="Proteomes" id="UP000295832"/>
    </source>
</evidence>
<gene>
    <name evidence="2" type="ORF">C7959_11428</name>
</gene>
<sequence length="278" mass="31830">MELDLKEAEELEGLLEEIMMDLINNKSKSSSNSLIPSLNSFSRDNKVRITEKEVIDLLNTLNELTNSSNSKNSLGTNRRKFRREKEKVSKKEVENIKSELKEFISNELADLENGEVETKNINISKKSRFFKEELDIHWKNFDYIDVIIVSGSECCEISGILCGVYNDFIIIVDEGDKIKIPIDKISAIKLSSDNNKRKKKDDQKGIDTKSELTEQSINDHLEEVEKDVHNDEKEVDAPAAEKIKSSDYDLDKVNEMDNQSDDSKDNPDEDESQHLKVL</sequence>
<proteinExistence type="predicted"/>
<name>A0A4R8GY36_9FIRM</name>
<comment type="caution">
    <text evidence="2">The sequence shown here is derived from an EMBL/GenBank/DDBJ whole genome shotgun (WGS) entry which is preliminary data.</text>
</comment>
<accession>A0A4R8GY36</accession>
<evidence type="ECO:0000256" key="1">
    <source>
        <dbReference type="SAM" id="MobiDB-lite"/>
    </source>
</evidence>
<dbReference type="STRING" id="926561.GCA_000379025_01098"/>
<dbReference type="Proteomes" id="UP000295832">
    <property type="component" value="Unassembled WGS sequence"/>
</dbReference>
<feature type="compositionally biased region" description="Basic and acidic residues" evidence="1">
    <location>
        <begin position="200"/>
        <end position="266"/>
    </location>
</feature>
<reference evidence="2 3" key="1">
    <citation type="submission" date="2019-03" db="EMBL/GenBank/DDBJ databases">
        <title>Subsurface microbial communities from deep shales in Ohio and West Virginia, USA.</title>
        <authorList>
            <person name="Wrighton K."/>
        </authorList>
    </citation>
    <scope>NUCLEOTIDE SEQUENCE [LARGE SCALE GENOMIC DNA]</scope>
    <source>
        <strain evidence="2 3">MSL 6dP</strain>
    </source>
</reference>
<dbReference type="AlphaFoldDB" id="A0A4R8GY36"/>
<feature type="region of interest" description="Disordered" evidence="1">
    <location>
        <begin position="193"/>
        <end position="278"/>
    </location>
</feature>
<keyword evidence="3" id="KW-1185">Reference proteome</keyword>